<evidence type="ECO:0000313" key="6">
    <source>
        <dbReference type="Proteomes" id="UP000085678"/>
    </source>
</evidence>
<evidence type="ECO:0000256" key="3">
    <source>
        <dbReference type="ARBA" id="ARBA00022741"/>
    </source>
</evidence>
<dbReference type="STRING" id="7574.A0A1S3JTW2"/>
<accession>A0A1S3JTW2</accession>
<dbReference type="GO" id="GO:0009966">
    <property type="term" value="P:regulation of signal transduction"/>
    <property type="evidence" value="ECO:0007669"/>
    <property type="project" value="UniProtKB-ARBA"/>
</dbReference>
<dbReference type="InterPro" id="IPR020859">
    <property type="entry name" value="ROC"/>
</dbReference>
<dbReference type="InterPro" id="IPR032675">
    <property type="entry name" value="LRR_dom_sf"/>
</dbReference>
<dbReference type="InterPro" id="IPR011029">
    <property type="entry name" value="DEATH-like_dom_sf"/>
</dbReference>
<dbReference type="PANTHER" id="PTHR48051">
    <property type="match status" value="1"/>
</dbReference>
<protein>
    <submittedName>
        <fullName evidence="7 8">Malignant fibrous histiocytoma-amplified sequence 1 homolog</fullName>
    </submittedName>
</protein>
<name>A0A1S3JTW2_LINAN</name>
<dbReference type="Gene3D" id="3.40.50.300">
    <property type="entry name" value="P-loop containing nucleotide triphosphate hydrolases"/>
    <property type="match status" value="1"/>
</dbReference>
<dbReference type="OrthoDB" id="676979at2759"/>
<dbReference type="RefSeq" id="XP_013413809.1">
    <property type="nucleotide sequence ID" value="XM_013558355.1"/>
</dbReference>
<dbReference type="Gene3D" id="3.30.70.1390">
    <property type="entry name" value="ROC domain from the Parkinson's disease-associated leucine-rich repeat kinase 2"/>
    <property type="match status" value="1"/>
</dbReference>
<dbReference type="Proteomes" id="UP000085678">
    <property type="component" value="Unplaced"/>
</dbReference>
<dbReference type="Pfam" id="PF00619">
    <property type="entry name" value="CARD"/>
    <property type="match status" value="1"/>
</dbReference>
<evidence type="ECO:0000259" key="5">
    <source>
        <dbReference type="PROSITE" id="PS51424"/>
    </source>
</evidence>
<dbReference type="SUPFAM" id="SSF52540">
    <property type="entry name" value="P-loop containing nucleoside triphosphate hydrolases"/>
    <property type="match status" value="1"/>
</dbReference>
<dbReference type="SMART" id="SM00369">
    <property type="entry name" value="LRR_TYP"/>
    <property type="match status" value="7"/>
</dbReference>
<dbReference type="GO" id="GO:0000166">
    <property type="term" value="F:nucleotide binding"/>
    <property type="evidence" value="ECO:0007669"/>
    <property type="project" value="UniProtKB-KW"/>
</dbReference>
<keyword evidence="3" id="KW-0547">Nucleotide-binding</keyword>
<dbReference type="Gene3D" id="3.80.10.10">
    <property type="entry name" value="Ribonuclease Inhibitor"/>
    <property type="match status" value="2"/>
</dbReference>
<dbReference type="GO" id="GO:0042981">
    <property type="term" value="P:regulation of apoptotic process"/>
    <property type="evidence" value="ECO:0007669"/>
    <property type="project" value="InterPro"/>
</dbReference>
<dbReference type="Pfam" id="PF08477">
    <property type="entry name" value="Roc"/>
    <property type="match status" value="1"/>
</dbReference>
<dbReference type="GeneID" id="106176117"/>
<organism evidence="6 9">
    <name type="scientific">Lingula anatina</name>
    <name type="common">Brachiopod</name>
    <name type="synonym">Lingula unguis</name>
    <dbReference type="NCBI Taxonomy" id="7574"/>
    <lineage>
        <taxon>Eukaryota</taxon>
        <taxon>Metazoa</taxon>
        <taxon>Spiralia</taxon>
        <taxon>Lophotrochozoa</taxon>
        <taxon>Brachiopoda</taxon>
        <taxon>Linguliformea</taxon>
        <taxon>Lingulata</taxon>
        <taxon>Lingulida</taxon>
        <taxon>Linguloidea</taxon>
        <taxon>Lingulidae</taxon>
        <taxon>Lingula</taxon>
    </lineage>
</organism>
<evidence type="ECO:0000313" key="7">
    <source>
        <dbReference type="RefSeq" id="XP_013413808.1"/>
    </source>
</evidence>
<dbReference type="SUPFAM" id="SSF52058">
    <property type="entry name" value="L domain-like"/>
    <property type="match status" value="1"/>
</dbReference>
<proteinExistence type="predicted"/>
<dbReference type="InterPro" id="IPR027417">
    <property type="entry name" value="P-loop_NTPase"/>
</dbReference>
<dbReference type="InterPro" id="IPR001315">
    <property type="entry name" value="CARD"/>
</dbReference>
<dbReference type="Pfam" id="PF13855">
    <property type="entry name" value="LRR_8"/>
    <property type="match status" value="2"/>
</dbReference>
<dbReference type="InterPro" id="IPR003591">
    <property type="entry name" value="Leu-rich_rpt_typical-subtyp"/>
</dbReference>
<dbReference type="GO" id="GO:0005737">
    <property type="term" value="C:cytoplasm"/>
    <property type="evidence" value="ECO:0007669"/>
    <property type="project" value="TreeGrafter"/>
</dbReference>
<dbReference type="SMART" id="SM00365">
    <property type="entry name" value="LRR_SD22"/>
    <property type="match status" value="4"/>
</dbReference>
<evidence type="ECO:0000256" key="2">
    <source>
        <dbReference type="ARBA" id="ARBA00022737"/>
    </source>
</evidence>
<dbReference type="PROSITE" id="PS51424">
    <property type="entry name" value="ROC"/>
    <property type="match status" value="1"/>
</dbReference>
<dbReference type="AlphaFoldDB" id="A0A1S3JTW2"/>
<dbReference type="KEGG" id="lak:106176117"/>
<evidence type="ECO:0000259" key="4">
    <source>
        <dbReference type="PROSITE" id="PS50209"/>
    </source>
</evidence>
<dbReference type="CDD" id="cd01671">
    <property type="entry name" value="CARD"/>
    <property type="match status" value="1"/>
</dbReference>
<evidence type="ECO:0000313" key="8">
    <source>
        <dbReference type="RefSeq" id="XP_013413809.1"/>
    </source>
</evidence>
<dbReference type="InterPro" id="IPR057263">
    <property type="entry name" value="COR-B"/>
</dbReference>
<dbReference type="Gene3D" id="1.10.533.10">
    <property type="entry name" value="Death Domain, Fas"/>
    <property type="match status" value="1"/>
</dbReference>
<feature type="domain" description="CARD" evidence="4">
    <location>
        <begin position="959"/>
        <end position="1054"/>
    </location>
</feature>
<dbReference type="SUPFAM" id="SSF47986">
    <property type="entry name" value="DEATH domain"/>
    <property type="match status" value="1"/>
</dbReference>
<sequence length="1054" mass="121546">MAYRQVAAGKECLDLFHRPQLSPKPPNLPETVLQWIKLDISHADIDRLPESIARCKNAKHILAGGNRLSSLPQSISNLPYLTVLDLYRNAFTTFPIALCRLTNLEELYLNNNKLSDIPKKIAKMKRLRKFMLDHNALTTFPIALCGLTNLEELYLGDNQLSDIPEKITRLVRLKKFWLYKNKYTKFPIALCGMTNLEDLYLDKNQLSDIPTEITGMKGLKIFWLSHNEFKTFPTALCDLTNLEELDLGDNQLSDIPLKATTMEKLQSFGISFNNITHLLPQMKKMISLRQLYVVGNRLLQPPMHTAKQGLDAIKRYFEALTDTKAIQSSRIQVNFLGETESGKTSISHSLQLGQPASTESADRTRVVEQETWVYDQDIAFNINDFGGHEVYKIGHPIFMSKHTSSLVFITFDLSKYDPEDKAHYQLYIGDWIDKVQAQMPGIQIALIGTHLDEAEALSVETKCSAIKKQLEDHKNKNKKWYDIQKETVENKIQKTSDFSPALRQAYQEKVDKMQSLSHQVQPIYEHIFRVSSENMTGVEKLKKYLIDFARERAEVLPELWVNAAKNICTKKQEGSENTLDWEMLQELIMQSAPHAWRERNSHEETKKIMCDILSFLAHRGDIIWFDKSPSLTKVVFHKQEVLENVLKAVLSHDPEAVLQKLQVSMRFTRKKARTLHADIFTRGIISRQAMSCLCEPFKLSTTEVDAMIDLLLKLELCFQVQEHESNLSFHFPCLLQEKRQPELETKWPSKVPPDINQLTLQVIFPYRCPDGLYEKFSVRQHKHLGLLKTKRMDWRNGMYAELERCKMLLTQERDQQNLSPGQDPDLIISIAVRGQHLSDQWQVLKRAHGDLMNIIHEDWPGLPYDKYLVCPHCMSEDNKDSEHQTLLLEETPNVPLTTTQDPEEVHVPTKRKRYTQKAPTLFPGEILDQTNVPGSGPKEKWVPCVNTGVYSYIPVNLVYPPSWQDAIRKHKTELCENITEPCLLDMLDKFLQEGIITDREAQTVRAQPSTDRVKWPEKVAVFLDILMRKPSKAHVTLCQCLLEQERTDLLELIM</sequence>
<dbReference type="PROSITE" id="PS50209">
    <property type="entry name" value="CARD"/>
    <property type="match status" value="1"/>
</dbReference>
<dbReference type="RefSeq" id="XP_013413810.1">
    <property type="nucleotide sequence ID" value="XM_013558356.1"/>
</dbReference>
<evidence type="ECO:0000256" key="1">
    <source>
        <dbReference type="ARBA" id="ARBA00022614"/>
    </source>
</evidence>
<evidence type="ECO:0000313" key="9">
    <source>
        <dbReference type="RefSeq" id="XP_013413810.1"/>
    </source>
</evidence>
<dbReference type="Pfam" id="PF25497">
    <property type="entry name" value="COR-B"/>
    <property type="match status" value="1"/>
</dbReference>
<dbReference type="InterPro" id="IPR050216">
    <property type="entry name" value="LRR_domain-containing"/>
</dbReference>
<keyword evidence="2" id="KW-0677">Repeat</keyword>
<feature type="domain" description="Roc" evidence="5">
    <location>
        <begin position="324"/>
        <end position="552"/>
    </location>
</feature>
<dbReference type="RefSeq" id="XP_013413808.1">
    <property type="nucleotide sequence ID" value="XM_013558354.1"/>
</dbReference>
<reference evidence="7 8" key="1">
    <citation type="submission" date="2025-04" db="UniProtKB">
        <authorList>
            <consortium name="RefSeq"/>
        </authorList>
    </citation>
    <scope>IDENTIFICATION</scope>
    <source>
        <tissue evidence="7 8">Gonads</tissue>
    </source>
</reference>
<dbReference type="InterPro" id="IPR001611">
    <property type="entry name" value="Leu-rich_rpt"/>
</dbReference>
<keyword evidence="6" id="KW-1185">Reference proteome</keyword>
<dbReference type="PANTHER" id="PTHR48051:SF54">
    <property type="entry name" value="LEUCINE-RICH REPEAT-CONTAINING PROTEIN"/>
    <property type="match status" value="1"/>
</dbReference>
<keyword evidence="1" id="KW-0433">Leucine-rich repeat</keyword>
<gene>
    <name evidence="7 8 9" type="primary">LOC106176117</name>
</gene>
<dbReference type="PROSITE" id="PS51450">
    <property type="entry name" value="LRR"/>
    <property type="match status" value="4"/>
</dbReference>